<dbReference type="PANTHER" id="PTHR15696:SF0">
    <property type="entry name" value="TELOMERASE-BINDING PROTEIN EST1A"/>
    <property type="match status" value="1"/>
</dbReference>
<evidence type="ECO:0008006" key="5">
    <source>
        <dbReference type="Google" id="ProtNLM"/>
    </source>
</evidence>
<dbReference type="InterPro" id="IPR011990">
    <property type="entry name" value="TPR-like_helical_dom_sf"/>
</dbReference>
<dbReference type="SUPFAM" id="SSF48452">
    <property type="entry name" value="TPR-like"/>
    <property type="match status" value="1"/>
</dbReference>
<dbReference type="Gene3D" id="1.25.40.10">
    <property type="entry name" value="Tetratricopeptide repeat domain"/>
    <property type="match status" value="1"/>
</dbReference>
<organism evidence="4">
    <name type="scientific">Palpitomonas bilix</name>
    <dbReference type="NCBI Taxonomy" id="652834"/>
    <lineage>
        <taxon>Eukaryota</taxon>
        <taxon>Eukaryota incertae sedis</taxon>
    </lineage>
</organism>
<dbReference type="Pfam" id="PF10373">
    <property type="entry name" value="EST1_DNA_bind"/>
    <property type="match status" value="1"/>
</dbReference>
<gene>
    <name evidence="4" type="ORF">PBIL07802_LOCUS18276</name>
</gene>
<dbReference type="GO" id="GO:0070034">
    <property type="term" value="F:telomerase RNA binding"/>
    <property type="evidence" value="ECO:0007669"/>
    <property type="project" value="TreeGrafter"/>
</dbReference>
<dbReference type="AlphaFoldDB" id="A0A7S3DFC9"/>
<protein>
    <recommendedName>
        <fullName evidence="5">Telomerase activating protein Est1-like N-terminal domain-containing protein</fullName>
    </recommendedName>
</protein>
<feature type="region of interest" description="Disordered" evidence="1">
    <location>
        <begin position="297"/>
        <end position="316"/>
    </location>
</feature>
<dbReference type="EMBL" id="HBIB01028094">
    <property type="protein sequence ID" value="CAE0256022.1"/>
    <property type="molecule type" value="Transcribed_RNA"/>
</dbReference>
<dbReference type="Pfam" id="PF10374">
    <property type="entry name" value="EST1"/>
    <property type="match status" value="1"/>
</dbReference>
<dbReference type="GO" id="GO:0005697">
    <property type="term" value="C:telomerase holoenzyme complex"/>
    <property type="evidence" value="ECO:0007669"/>
    <property type="project" value="TreeGrafter"/>
</dbReference>
<feature type="region of interest" description="Disordered" evidence="1">
    <location>
        <begin position="996"/>
        <end position="1019"/>
    </location>
</feature>
<feature type="region of interest" description="Disordered" evidence="1">
    <location>
        <begin position="1"/>
        <end position="40"/>
    </location>
</feature>
<dbReference type="GO" id="GO:0000184">
    <property type="term" value="P:nuclear-transcribed mRNA catabolic process, nonsense-mediated decay"/>
    <property type="evidence" value="ECO:0007669"/>
    <property type="project" value="TreeGrafter"/>
</dbReference>
<feature type="region of interest" description="Disordered" evidence="1">
    <location>
        <begin position="909"/>
        <end position="938"/>
    </location>
</feature>
<feature type="domain" description="DNA/RNA-binding" evidence="2">
    <location>
        <begin position="222"/>
        <end position="368"/>
    </location>
</feature>
<name>A0A7S3DFC9_9EUKA</name>
<dbReference type="InterPro" id="IPR018834">
    <property type="entry name" value="DNA/RNA-bd_Est1-type"/>
</dbReference>
<evidence type="ECO:0000259" key="2">
    <source>
        <dbReference type="Pfam" id="PF10373"/>
    </source>
</evidence>
<reference evidence="4" key="1">
    <citation type="submission" date="2021-01" db="EMBL/GenBank/DDBJ databases">
        <authorList>
            <person name="Corre E."/>
            <person name="Pelletier E."/>
            <person name="Niang G."/>
            <person name="Scheremetjew M."/>
            <person name="Finn R."/>
            <person name="Kale V."/>
            <person name="Holt S."/>
            <person name="Cochrane G."/>
            <person name="Meng A."/>
            <person name="Brown T."/>
            <person name="Cohen L."/>
        </authorList>
    </citation>
    <scope>NUCLEOTIDE SEQUENCE</scope>
    <source>
        <strain evidence="4">NIES-2562</strain>
    </source>
</reference>
<feature type="compositionally biased region" description="Basic and acidic residues" evidence="1">
    <location>
        <begin position="720"/>
        <end position="731"/>
    </location>
</feature>
<feature type="region of interest" description="Disordered" evidence="1">
    <location>
        <begin position="518"/>
        <end position="543"/>
    </location>
</feature>
<dbReference type="GO" id="GO:0042162">
    <property type="term" value="F:telomeric DNA binding"/>
    <property type="evidence" value="ECO:0007669"/>
    <property type="project" value="TreeGrafter"/>
</dbReference>
<feature type="domain" description="Telomerase activating protein Est1-like N-terminal" evidence="3">
    <location>
        <begin position="98"/>
        <end position="208"/>
    </location>
</feature>
<evidence type="ECO:0000256" key="1">
    <source>
        <dbReference type="SAM" id="MobiDB-lite"/>
    </source>
</evidence>
<evidence type="ECO:0000313" key="4">
    <source>
        <dbReference type="EMBL" id="CAE0256022.1"/>
    </source>
</evidence>
<sequence length="1019" mass="112092">MAHGRGRGAHGGSSRGGETHHNEGLPKSAGDADGDEVEETYSTRAEALFADLRKIEQKWNTAQMRNKSKGHLNALSKKFKETAAELIEEDSLFAAEKEVEQAMWKFVFYRNIESFRALLRNPDASGKSDKNSIVANMLEYLDTVNSFYVRFLVRLGVFGADDEVRELHESLKLSKLNPMLPRVATSSMEKCAHRILIYLGDVERYRVLNSASSQKAFSIPRSFYVCSARMASNRGNPFNQMAVLSMYGKDTLSAAYYYFRSICVDTPFFTARDNLGALFENNRATVTKMISEAAMRRQQNPSRVHRGKRDKGDLTLHDPRSVDELMDVLSQTFLRLVGILYTKTSVEQFDGFLRSFIIYLEEAMQIHRERESRTFKIAVVDGDDAFGRQSIADSACNFLGVSTERERDPSFLTVVWRLIIISCCGLSENGVGYIQPAQANIPAAVSARTEIFMHSLKLTFSTLDRVFYHAKAKKANILPAAVVGLLWVKETMLRKPDLLKRWLEEDEKAEAEDRAARALRENRLRNDGKAKSMRPRTDSGRRPRSARTLFFSFNRNLCVLLNALLDLTSPHGKKEVAAGRKKHMLPLVANLRSFVGKAGEILPEIIELRGFLPIGMDAENMEEESTVSDRAAFYKILEDDDVRLGVGLATLRALYLVEEGKQIAKTSLSQTLGVITFDAQAKKFVSSLVQAEEGEMGMSDEEMLTGDMGFIDDREVESLETRRRHDGRDKGNSFVPRDGTGPSVFAADGHNSRNGGGRGRGQGKPRRERREPGGGNASRAPVNAPSEDEEDIVFKPKTNMSRQHSSSSTEGSVGPRQLGQLAGQQTSSGRPVAVATRDHIESAKVAQQPPVAGSPPFHQGNAHGGHFFGDILRLDHDGHGADASKGKADADESNLHKYFEPAFNFGKNSEGSGSGGVDGSFFGHHQTPPEHGGYSTYQQPHPANEEYGSRYSGERSGFGWGMDRQQGEGGAAFSGWGAQPATENRSGFSGGWGNNGGVGGVGSGWGGGPMWGAPKEGAP</sequence>
<dbReference type="InterPro" id="IPR019458">
    <property type="entry name" value="Est1-like_N"/>
</dbReference>
<dbReference type="InterPro" id="IPR045153">
    <property type="entry name" value="Est1/Ebs1-like"/>
</dbReference>
<proteinExistence type="predicted"/>
<feature type="compositionally biased region" description="Gly residues" evidence="1">
    <location>
        <begin position="996"/>
        <end position="1010"/>
    </location>
</feature>
<feature type="region of interest" description="Disordered" evidence="1">
    <location>
        <begin position="720"/>
        <end position="870"/>
    </location>
</feature>
<feature type="compositionally biased region" description="Basic and acidic residues" evidence="1">
    <location>
        <begin position="518"/>
        <end position="541"/>
    </location>
</feature>
<feature type="compositionally biased region" description="Polar residues" evidence="1">
    <location>
        <begin position="798"/>
        <end position="811"/>
    </location>
</feature>
<evidence type="ECO:0000259" key="3">
    <source>
        <dbReference type="Pfam" id="PF10374"/>
    </source>
</evidence>
<dbReference type="PANTHER" id="PTHR15696">
    <property type="entry name" value="SMG-7 SUPPRESSOR WITH MORPHOLOGICAL EFFECT ON GENITALIA PROTEIN 7"/>
    <property type="match status" value="1"/>
</dbReference>
<accession>A0A7S3DFC9</accession>